<feature type="domain" description="DUF403" evidence="1">
    <location>
        <begin position="1"/>
        <end position="312"/>
    </location>
</feature>
<dbReference type="Pfam" id="PF04168">
    <property type="entry name" value="Alpha-E"/>
    <property type="match status" value="1"/>
</dbReference>
<dbReference type="AlphaFoldDB" id="A0AAE3QQL8"/>
<dbReference type="Proteomes" id="UP001241110">
    <property type="component" value="Unassembled WGS sequence"/>
</dbReference>
<accession>A0AAE3QQL8</accession>
<reference evidence="2" key="1">
    <citation type="submission" date="2023-05" db="EMBL/GenBank/DDBJ databases">
        <authorList>
            <person name="Zhang X."/>
        </authorList>
    </citation>
    <scope>NUCLEOTIDE SEQUENCE</scope>
    <source>
        <strain evidence="2">YF14B1</strain>
    </source>
</reference>
<proteinExistence type="predicted"/>
<dbReference type="InterPro" id="IPR051680">
    <property type="entry name" value="ATP-dep_Glu-Cys_Ligase-2"/>
</dbReference>
<organism evidence="2 3">
    <name type="scientific">Xanthocytophaga flava</name>
    <dbReference type="NCBI Taxonomy" id="3048013"/>
    <lineage>
        <taxon>Bacteria</taxon>
        <taxon>Pseudomonadati</taxon>
        <taxon>Bacteroidota</taxon>
        <taxon>Cytophagia</taxon>
        <taxon>Cytophagales</taxon>
        <taxon>Rhodocytophagaceae</taxon>
        <taxon>Xanthocytophaga</taxon>
    </lineage>
</organism>
<dbReference type="RefSeq" id="WP_313983907.1">
    <property type="nucleotide sequence ID" value="NZ_JASJOS010000012.1"/>
</dbReference>
<dbReference type="PANTHER" id="PTHR34595">
    <property type="entry name" value="BLR5612 PROTEIN"/>
    <property type="match status" value="1"/>
</dbReference>
<protein>
    <submittedName>
        <fullName evidence="2">Alpha-E domain-containing protein</fullName>
    </submittedName>
</protein>
<evidence type="ECO:0000259" key="1">
    <source>
        <dbReference type="Pfam" id="PF04168"/>
    </source>
</evidence>
<name>A0AAE3QQL8_9BACT</name>
<dbReference type="EMBL" id="JASJOS010000012">
    <property type="protein sequence ID" value="MDJ1483682.1"/>
    <property type="molecule type" value="Genomic_DNA"/>
</dbReference>
<dbReference type="InterPro" id="IPR007296">
    <property type="entry name" value="DUF403"/>
</dbReference>
<sequence>MLSRVANSIYWINRYIERAENYARFIDVNFHLMFDLPPEISEQWAPLVITMADDKLFKEYFDVPTRDNVLRFMTFDMRNPNSIISNLYNARENARTIRETLSKEMWEHINKSYLRVKEASHHQMDLLALQEFYKEIKMGSQLFFGIVDSTVTRGEGWHFGRAGRFLERADKISRFVDVKYFILLPDTNLVGSPLDILQWSSVLKSASAYNMFRQQYKEITPANIVEFLVLDKLFPRSVLHSLLYAESSLREISGTPSSMRYSNEAEKKLSRLRSEIEFTSVDEVFDKGLHEFIDTFQMKNNEVGEEIFHTFFAIKPI</sequence>
<comment type="caution">
    <text evidence="2">The sequence shown here is derived from an EMBL/GenBank/DDBJ whole genome shotgun (WGS) entry which is preliminary data.</text>
</comment>
<dbReference type="PANTHER" id="PTHR34595:SF7">
    <property type="entry name" value="SLL1039 PROTEIN"/>
    <property type="match status" value="1"/>
</dbReference>
<evidence type="ECO:0000313" key="3">
    <source>
        <dbReference type="Proteomes" id="UP001241110"/>
    </source>
</evidence>
<evidence type="ECO:0000313" key="2">
    <source>
        <dbReference type="EMBL" id="MDJ1483682.1"/>
    </source>
</evidence>
<gene>
    <name evidence="2" type="ORF">QNI16_24500</name>
</gene>